<proteinExistence type="predicted"/>
<protein>
    <submittedName>
        <fullName evidence="2">Uncharacterized protein</fullName>
    </submittedName>
</protein>
<organism evidence="2 3">
    <name type="scientific">Mycena albidolilacea</name>
    <dbReference type="NCBI Taxonomy" id="1033008"/>
    <lineage>
        <taxon>Eukaryota</taxon>
        <taxon>Fungi</taxon>
        <taxon>Dikarya</taxon>
        <taxon>Basidiomycota</taxon>
        <taxon>Agaricomycotina</taxon>
        <taxon>Agaricomycetes</taxon>
        <taxon>Agaricomycetidae</taxon>
        <taxon>Agaricales</taxon>
        <taxon>Marasmiineae</taxon>
        <taxon>Mycenaceae</taxon>
        <taxon>Mycena</taxon>
    </lineage>
</organism>
<dbReference type="Proteomes" id="UP001218218">
    <property type="component" value="Unassembled WGS sequence"/>
</dbReference>
<keyword evidence="1" id="KW-1133">Transmembrane helix</keyword>
<comment type="caution">
    <text evidence="2">The sequence shown here is derived from an EMBL/GenBank/DDBJ whole genome shotgun (WGS) entry which is preliminary data.</text>
</comment>
<evidence type="ECO:0000313" key="2">
    <source>
        <dbReference type="EMBL" id="KAJ7301183.1"/>
    </source>
</evidence>
<reference evidence="2" key="1">
    <citation type="submission" date="2023-03" db="EMBL/GenBank/DDBJ databases">
        <title>Massive genome expansion in bonnet fungi (Mycena s.s.) driven by repeated elements and novel gene families across ecological guilds.</title>
        <authorList>
            <consortium name="Lawrence Berkeley National Laboratory"/>
            <person name="Harder C.B."/>
            <person name="Miyauchi S."/>
            <person name="Viragh M."/>
            <person name="Kuo A."/>
            <person name="Thoen E."/>
            <person name="Andreopoulos B."/>
            <person name="Lu D."/>
            <person name="Skrede I."/>
            <person name="Drula E."/>
            <person name="Henrissat B."/>
            <person name="Morin E."/>
            <person name="Kohler A."/>
            <person name="Barry K."/>
            <person name="LaButti K."/>
            <person name="Morin E."/>
            <person name="Salamov A."/>
            <person name="Lipzen A."/>
            <person name="Mereny Z."/>
            <person name="Hegedus B."/>
            <person name="Baldrian P."/>
            <person name="Stursova M."/>
            <person name="Weitz H."/>
            <person name="Taylor A."/>
            <person name="Grigoriev I.V."/>
            <person name="Nagy L.G."/>
            <person name="Martin F."/>
            <person name="Kauserud H."/>
        </authorList>
    </citation>
    <scope>NUCLEOTIDE SEQUENCE</scope>
    <source>
        <strain evidence="2">CBHHK002</strain>
    </source>
</reference>
<feature type="transmembrane region" description="Helical" evidence="1">
    <location>
        <begin position="343"/>
        <end position="369"/>
    </location>
</feature>
<keyword evidence="1" id="KW-0472">Membrane</keyword>
<gene>
    <name evidence="2" type="ORF">DFH08DRAFT_119453</name>
</gene>
<name>A0AAD6YY46_9AGAR</name>
<dbReference type="AlphaFoldDB" id="A0AAD6YY46"/>
<sequence length="387" mass="43571">MRRSTGRICVDLAPGNTRLYRYIHPGQRSDQPEFKSLNTPSLEAAALGFLTLEEYHEICYWQFSQHRIASIDNPITFNPGAVISCSWGNQLEDFVEIAFLPQTDSGFGIPRWNTVDWGVVMENGWTRLSSSDAVAETTISLSVWYLDPNDWLSQANHIFKCLGISSDFEDYVLLEDVFFCLSIPLTTAGTPEGFLFLCPPTDFQIGPSSFKWPDCAAYWSFDPTGADPLSLEDAANLAFPSLRLFTEIRGRSWDTNFYTGLRQFHQAKGFDPDSQDLALHLGQPLYGLSSETHISFAHIDDQHFLGVPEDDDQSPSIAKPENMLESVNVDDDEAVKASPAEEIAVSGTFTVVLIVQLSLVLCPVLFWLYDRLWIWRFEGFLCSSWSL</sequence>
<evidence type="ECO:0000256" key="1">
    <source>
        <dbReference type="SAM" id="Phobius"/>
    </source>
</evidence>
<accession>A0AAD6YY46</accession>
<keyword evidence="1" id="KW-0812">Transmembrane</keyword>
<dbReference type="EMBL" id="JARIHO010000141">
    <property type="protein sequence ID" value="KAJ7301183.1"/>
    <property type="molecule type" value="Genomic_DNA"/>
</dbReference>
<keyword evidence="3" id="KW-1185">Reference proteome</keyword>
<evidence type="ECO:0000313" key="3">
    <source>
        <dbReference type="Proteomes" id="UP001218218"/>
    </source>
</evidence>